<dbReference type="EMBL" id="BFFO01000003">
    <property type="protein sequence ID" value="GBG96439.1"/>
    <property type="molecule type" value="Genomic_DNA"/>
</dbReference>
<dbReference type="Proteomes" id="UP000245021">
    <property type="component" value="Unassembled WGS sequence"/>
</dbReference>
<evidence type="ECO:0000313" key="3">
    <source>
        <dbReference type="Proteomes" id="UP000245021"/>
    </source>
</evidence>
<protein>
    <submittedName>
        <fullName evidence="2">Uncharacterized protein</fullName>
    </submittedName>
</protein>
<keyword evidence="1" id="KW-0812">Transmembrane</keyword>
<evidence type="ECO:0000313" key="2">
    <source>
        <dbReference type="EMBL" id="GBG96439.1"/>
    </source>
</evidence>
<dbReference type="RefSeq" id="WP_109245416.1">
    <property type="nucleotide sequence ID" value="NZ_BFFO01000003.1"/>
</dbReference>
<dbReference type="AlphaFoldDB" id="A0A2R5HEH0"/>
<evidence type="ECO:0000256" key="1">
    <source>
        <dbReference type="SAM" id="Phobius"/>
    </source>
</evidence>
<gene>
    <name evidence="2" type="ORF">NtB2_00551</name>
</gene>
<organism evidence="2 3">
    <name type="scientific">Lactococcus termiticola</name>
    <dbReference type="NCBI Taxonomy" id="2169526"/>
    <lineage>
        <taxon>Bacteria</taxon>
        <taxon>Bacillati</taxon>
        <taxon>Bacillota</taxon>
        <taxon>Bacilli</taxon>
        <taxon>Lactobacillales</taxon>
        <taxon>Streptococcaceae</taxon>
        <taxon>Lactococcus</taxon>
    </lineage>
</organism>
<keyword evidence="1" id="KW-1133">Transmembrane helix</keyword>
<keyword evidence="1" id="KW-0472">Membrane</keyword>
<accession>A0A2R5HEH0</accession>
<reference evidence="2 3" key="1">
    <citation type="journal article" date="2018" name="Genome Announc.">
        <title>Draft Genome Sequence of Lactococcus sp. Strain NtB2 (JCM 32569), Isolated from the Gut of the Higher Termite Nasutitermes takasagoensis.</title>
        <authorList>
            <person name="Noda S."/>
            <person name="Aihara C."/>
            <person name="Yuki M."/>
            <person name="Ohkuma M."/>
        </authorList>
    </citation>
    <scope>NUCLEOTIDE SEQUENCE [LARGE SCALE GENOMIC DNA]</scope>
    <source>
        <strain evidence="2 3">NtB2</strain>
    </source>
</reference>
<sequence length="88" mass="9924">MLFDWVIGLILLAMGVFYLVTSGEERIRQVLEQNRGQGKQQQAFDNARTETEREEAVKSLVKRTRVIAVLALVIGIAFVIYAVSNGFH</sequence>
<comment type="caution">
    <text evidence="2">The sequence shown here is derived from an EMBL/GenBank/DDBJ whole genome shotgun (WGS) entry which is preliminary data.</text>
</comment>
<name>A0A2R5HEH0_9LACT</name>
<feature type="transmembrane region" description="Helical" evidence="1">
    <location>
        <begin position="66"/>
        <end position="84"/>
    </location>
</feature>
<proteinExistence type="predicted"/>
<keyword evidence="3" id="KW-1185">Reference proteome</keyword>
<feature type="transmembrane region" description="Helical" evidence="1">
    <location>
        <begin position="6"/>
        <end position="23"/>
    </location>
</feature>